<dbReference type="KEGG" id="kcm:ABWK59_12960"/>
<gene>
    <name evidence="3" type="ORF">ABWK59_12960</name>
</gene>
<proteinExistence type="predicted"/>
<evidence type="ECO:0000259" key="2">
    <source>
        <dbReference type="Pfam" id="PF22181"/>
    </source>
</evidence>
<evidence type="ECO:0000313" key="3">
    <source>
        <dbReference type="EMBL" id="XCM79763.1"/>
    </source>
</evidence>
<evidence type="ECO:0000256" key="1">
    <source>
        <dbReference type="SAM" id="MobiDB-lite"/>
    </source>
</evidence>
<sequence length="240" mass="25643">MNLPPPDVTVVPTVHDAPAGPADPSAACLAALAGQRTGRGRTEVVAVTDGRSERAAAANTATGLARGRYLLYLGTDRLPGSDALGPERDALRARHFGWEVPGLLQVGFLAHRPAPAHRICREIGDLVDRHCPPAVFAALPVPDRLRLALARRGELDALRALIAYEAVHGPPPAVRRGDRAYAVYPAYRDRRLALPDALFQLPGQSAPPAPWRRLVPRPARPGGHRARARHTPVRTAGSPA</sequence>
<organism evidence="3">
    <name type="scientific">Kitasatospora camelliae</name>
    <dbReference type="NCBI Taxonomy" id="3156397"/>
    <lineage>
        <taxon>Bacteria</taxon>
        <taxon>Bacillati</taxon>
        <taxon>Actinomycetota</taxon>
        <taxon>Actinomycetes</taxon>
        <taxon>Kitasatosporales</taxon>
        <taxon>Streptomycetaceae</taxon>
        <taxon>Kitasatospora</taxon>
    </lineage>
</organism>
<feature type="compositionally biased region" description="Basic residues" evidence="1">
    <location>
        <begin position="222"/>
        <end position="232"/>
    </location>
</feature>
<dbReference type="InterPro" id="IPR054028">
    <property type="entry name" value="TarS/TarP_linker"/>
</dbReference>
<dbReference type="EMBL" id="CP159872">
    <property type="protein sequence ID" value="XCM79763.1"/>
    <property type="molecule type" value="Genomic_DNA"/>
</dbReference>
<feature type="region of interest" description="Disordered" evidence="1">
    <location>
        <begin position="209"/>
        <end position="240"/>
    </location>
</feature>
<feature type="domain" description="TarS/TarP linker" evidence="2">
    <location>
        <begin position="85"/>
        <end position="161"/>
    </location>
</feature>
<dbReference type="AlphaFoldDB" id="A0AAU8JXA4"/>
<protein>
    <recommendedName>
        <fullName evidence="2">TarS/TarP linker domain-containing protein</fullName>
    </recommendedName>
</protein>
<dbReference type="RefSeq" id="WP_354640662.1">
    <property type="nucleotide sequence ID" value="NZ_CP159872.1"/>
</dbReference>
<dbReference type="Pfam" id="PF22181">
    <property type="entry name" value="TarS_linker"/>
    <property type="match status" value="1"/>
</dbReference>
<accession>A0AAU8JXA4</accession>
<reference evidence="3" key="1">
    <citation type="submission" date="2024-06" db="EMBL/GenBank/DDBJ databases">
        <title>The genome sequences of Kitasatospora sp. strain HUAS MG31.</title>
        <authorList>
            <person name="Mo P."/>
        </authorList>
    </citation>
    <scope>NUCLEOTIDE SEQUENCE</scope>
    <source>
        <strain evidence="3">HUAS MG31</strain>
    </source>
</reference>
<name>A0AAU8JXA4_9ACTN</name>